<dbReference type="PANTHER" id="PTHR13710">
    <property type="entry name" value="DNA HELICASE RECQ FAMILY MEMBER"/>
    <property type="match status" value="1"/>
</dbReference>
<keyword evidence="7" id="KW-0472">Membrane</keyword>
<evidence type="ECO:0000313" key="10">
    <source>
        <dbReference type="Proteomes" id="UP000594262"/>
    </source>
</evidence>
<feature type="transmembrane region" description="Helical" evidence="7">
    <location>
        <begin position="160"/>
        <end position="180"/>
    </location>
</feature>
<keyword evidence="10" id="KW-1185">Reference proteome</keyword>
<dbReference type="InterPro" id="IPR001650">
    <property type="entry name" value="Helicase_C-like"/>
</dbReference>
<dbReference type="SMART" id="SM00490">
    <property type="entry name" value="HELICc"/>
    <property type="match status" value="1"/>
</dbReference>
<name>A0A7M5UTH5_9CNID</name>
<dbReference type="GO" id="GO:0003677">
    <property type="term" value="F:DNA binding"/>
    <property type="evidence" value="ECO:0007669"/>
    <property type="project" value="UniProtKB-KW"/>
</dbReference>
<accession>A0A7M5UTH5</accession>
<keyword evidence="3" id="KW-0413">Isomerase</keyword>
<dbReference type="GO" id="GO:0009378">
    <property type="term" value="F:four-way junction helicase activity"/>
    <property type="evidence" value="ECO:0007669"/>
    <property type="project" value="TreeGrafter"/>
</dbReference>
<dbReference type="PANTHER" id="PTHR13710:SF105">
    <property type="entry name" value="ATP-DEPENDENT DNA HELICASE Q1"/>
    <property type="match status" value="1"/>
</dbReference>
<dbReference type="GO" id="GO:0000724">
    <property type="term" value="P:double-strand break repair via homologous recombination"/>
    <property type="evidence" value="ECO:0007669"/>
    <property type="project" value="TreeGrafter"/>
</dbReference>
<dbReference type="PROSITE" id="PS51194">
    <property type="entry name" value="HELICASE_CTER"/>
    <property type="match status" value="1"/>
</dbReference>
<evidence type="ECO:0000313" key="9">
    <source>
        <dbReference type="EnsemblMetazoa" id="CLYHEMP004262.1"/>
    </source>
</evidence>
<dbReference type="Proteomes" id="UP000594262">
    <property type="component" value="Unplaced"/>
</dbReference>
<dbReference type="GO" id="GO:0005694">
    <property type="term" value="C:chromosome"/>
    <property type="evidence" value="ECO:0007669"/>
    <property type="project" value="TreeGrafter"/>
</dbReference>
<keyword evidence="7" id="KW-1133">Transmembrane helix</keyword>
<dbReference type="InterPro" id="IPR027417">
    <property type="entry name" value="P-loop_NTPase"/>
</dbReference>
<evidence type="ECO:0000259" key="8">
    <source>
        <dbReference type="PROSITE" id="PS51194"/>
    </source>
</evidence>
<dbReference type="Gene3D" id="3.40.50.300">
    <property type="entry name" value="P-loop containing nucleotide triphosphate hydrolases"/>
    <property type="match status" value="1"/>
</dbReference>
<keyword evidence="2" id="KW-0238">DNA-binding</keyword>
<evidence type="ECO:0000256" key="1">
    <source>
        <dbReference type="ARBA" id="ARBA00005446"/>
    </source>
</evidence>
<dbReference type="AlphaFoldDB" id="A0A7M5UTH5"/>
<organism evidence="9 10">
    <name type="scientific">Clytia hemisphaerica</name>
    <dbReference type="NCBI Taxonomy" id="252671"/>
    <lineage>
        <taxon>Eukaryota</taxon>
        <taxon>Metazoa</taxon>
        <taxon>Cnidaria</taxon>
        <taxon>Hydrozoa</taxon>
        <taxon>Hydroidolina</taxon>
        <taxon>Leptothecata</taxon>
        <taxon>Obeliida</taxon>
        <taxon>Clytiidae</taxon>
        <taxon>Clytia</taxon>
    </lineage>
</organism>
<dbReference type="OrthoDB" id="5969256at2759"/>
<reference evidence="9" key="1">
    <citation type="submission" date="2021-01" db="UniProtKB">
        <authorList>
            <consortium name="EnsemblMetazoa"/>
        </authorList>
    </citation>
    <scope>IDENTIFICATION</scope>
</reference>
<evidence type="ECO:0000256" key="6">
    <source>
        <dbReference type="ARBA" id="ARBA00044566"/>
    </source>
</evidence>
<comment type="catalytic activity">
    <reaction evidence="4">
        <text>Couples ATP hydrolysis with the unwinding of duplex DNA by translocating in the 3'-5' direction.</text>
        <dbReference type="EC" id="5.6.2.4"/>
    </reaction>
</comment>
<evidence type="ECO:0000256" key="5">
    <source>
        <dbReference type="ARBA" id="ARBA00034808"/>
    </source>
</evidence>
<feature type="domain" description="Helicase C-terminal" evidence="8">
    <location>
        <begin position="1"/>
        <end position="143"/>
    </location>
</feature>
<dbReference type="GO" id="GO:0043138">
    <property type="term" value="F:3'-5' DNA helicase activity"/>
    <property type="evidence" value="ECO:0007669"/>
    <property type="project" value="UniProtKB-EC"/>
</dbReference>
<proteinExistence type="inferred from homology"/>
<evidence type="ECO:0000256" key="2">
    <source>
        <dbReference type="ARBA" id="ARBA00023125"/>
    </source>
</evidence>
<evidence type="ECO:0000256" key="4">
    <source>
        <dbReference type="ARBA" id="ARBA00034617"/>
    </source>
</evidence>
<protein>
    <recommendedName>
        <fullName evidence="5">DNA 3'-5' helicase</fullName>
        <ecNumber evidence="5">5.6.2.4</ecNumber>
    </recommendedName>
    <alternativeName>
        <fullName evidence="6">DNA 3'-5' helicase Q1</fullName>
    </alternativeName>
</protein>
<sequence>MIGWLYDELLVSNILSAEDVRKRFKIFHSSSFEDEKNIILDALVKETDIRVIISTSALGCGINAKGVVFVIHFGPAFDTVDYAQQIGRAGRNVANMCNVIMYTYPGCKSGNVSDKMKSYIDQVKLGCLRTALFPLLIHLVTMFFLCLRFMIAAATVHQSVIVLVMVKHLVIFYLLLNFYHRNRFKQGLLM</sequence>
<evidence type="ECO:0000256" key="7">
    <source>
        <dbReference type="SAM" id="Phobius"/>
    </source>
</evidence>
<evidence type="ECO:0000256" key="3">
    <source>
        <dbReference type="ARBA" id="ARBA00023235"/>
    </source>
</evidence>
<dbReference type="SUPFAM" id="SSF52540">
    <property type="entry name" value="P-loop containing nucleoside triphosphate hydrolases"/>
    <property type="match status" value="1"/>
</dbReference>
<keyword evidence="7" id="KW-0812">Transmembrane</keyword>
<dbReference type="Pfam" id="PF00271">
    <property type="entry name" value="Helicase_C"/>
    <property type="match status" value="1"/>
</dbReference>
<dbReference type="EnsemblMetazoa" id="CLYHEMT004262.1">
    <property type="protein sequence ID" value="CLYHEMP004262.1"/>
    <property type="gene ID" value="CLYHEMG004262"/>
</dbReference>
<dbReference type="GO" id="GO:0005737">
    <property type="term" value="C:cytoplasm"/>
    <property type="evidence" value="ECO:0007669"/>
    <property type="project" value="TreeGrafter"/>
</dbReference>
<comment type="similarity">
    <text evidence="1">Belongs to the helicase family. RecQ subfamily.</text>
</comment>
<feature type="transmembrane region" description="Helical" evidence="7">
    <location>
        <begin position="132"/>
        <end position="154"/>
    </location>
</feature>
<dbReference type="EC" id="5.6.2.4" evidence="5"/>